<dbReference type="Pfam" id="PF02706">
    <property type="entry name" value="Wzz"/>
    <property type="match status" value="1"/>
</dbReference>
<dbReference type="EMBL" id="CP120682">
    <property type="protein sequence ID" value="WKN34681.1"/>
    <property type="molecule type" value="Genomic_DNA"/>
</dbReference>
<dbReference type="PANTHER" id="PTHR32309:SF13">
    <property type="entry name" value="FERRIC ENTEROBACTIN TRANSPORT PROTEIN FEPE"/>
    <property type="match status" value="1"/>
</dbReference>
<dbReference type="InterPro" id="IPR027417">
    <property type="entry name" value="P-loop_NTPase"/>
</dbReference>
<evidence type="ECO:0000256" key="17">
    <source>
        <dbReference type="SAM" id="Phobius"/>
    </source>
</evidence>
<evidence type="ECO:0000256" key="8">
    <source>
        <dbReference type="ARBA" id="ARBA00022692"/>
    </source>
</evidence>
<keyword evidence="8 17" id="KW-0812">Transmembrane</keyword>
<keyword evidence="14" id="KW-0829">Tyrosine-protein kinase</keyword>
<evidence type="ECO:0000256" key="3">
    <source>
        <dbReference type="ARBA" id="ARBA00008883"/>
    </source>
</evidence>
<dbReference type="NCBIfam" id="TIGR01007">
    <property type="entry name" value="eps_fam"/>
    <property type="match status" value="1"/>
</dbReference>
<dbReference type="Pfam" id="PF13614">
    <property type="entry name" value="AAA_31"/>
    <property type="match status" value="1"/>
</dbReference>
<evidence type="ECO:0000256" key="15">
    <source>
        <dbReference type="ARBA" id="ARBA00051245"/>
    </source>
</evidence>
<dbReference type="EC" id="2.7.10.2" evidence="4"/>
<evidence type="ECO:0000259" key="19">
    <source>
        <dbReference type="Pfam" id="PF13614"/>
    </source>
</evidence>
<evidence type="ECO:0000259" key="18">
    <source>
        <dbReference type="Pfam" id="PF02706"/>
    </source>
</evidence>
<feature type="domain" description="AAA" evidence="19">
    <location>
        <begin position="607"/>
        <end position="725"/>
    </location>
</feature>
<evidence type="ECO:0000256" key="9">
    <source>
        <dbReference type="ARBA" id="ARBA00022741"/>
    </source>
</evidence>
<comment type="similarity">
    <text evidence="2">Belongs to the CpsD/CapB family.</text>
</comment>
<dbReference type="InterPro" id="IPR025669">
    <property type="entry name" value="AAA_dom"/>
</dbReference>
<evidence type="ECO:0000256" key="16">
    <source>
        <dbReference type="SAM" id="Coils"/>
    </source>
</evidence>
<keyword evidence="12 17" id="KW-1133">Transmembrane helix</keyword>
<dbReference type="SUPFAM" id="SSF52540">
    <property type="entry name" value="P-loop containing nucleoside triphosphate hydrolases"/>
    <property type="match status" value="1"/>
</dbReference>
<feature type="coiled-coil region" evidence="16">
    <location>
        <begin position="418"/>
        <end position="449"/>
    </location>
</feature>
<keyword evidence="10" id="KW-0418">Kinase</keyword>
<proteinExistence type="inferred from homology"/>
<sequence>MDKAKNINNQNQTIDIFALLGKMVRRWYFFAISLAITISIALIYVMFAEQKYEVGSTIYLKSKDSGSEETTDLLNNSPKDGPSGIALTNEIGKLSSYSLIKSALERLDFGITYYNVESFWPGFMREDWLNETYSSFPYEIKIDSSQLQLVNVPIFIEAISETEYKVTAKNDEVNAVAFADNGGRKVFDYDFEGVGEFGKPFASDIINITVDKKGGNESPDLDYAFKVTRLEDLAMQYQGKLNIQPFDEMDAENRMLKLSIKSSIDGKGMQFLNSVIDVYAAEGLSKKNNRGSNSVEFLDKEIARVTDSLKQAELALETFKASSGILNMDAAIGTSVEGLNALQNNKAEAEQKIEYYKSTLAYLESNDDYNKIIAPSSAGINEDPLFNKLIENYINLVTRLNNAGFNAQPNNPLYIRIKQEVENTRSAIREQLKSALASQQRNLVSINQRIGNIRYSMNQLPQDERKLQILQRRQEKFAQEQDFLVQKRANAELSLATNTDNVEVIDAPKKTGYRPVEPNPTLAFSIAFVIGLIIPFSLVLIKDLSNNNITDKDELEKQVKVPLLGMIANGPKEAKLVARTLPNSAIAESFKFARINLQYFHQENNEQVIGVTSSISGEGKTFCSANLSTAFAESGKRTLLIGGDLRKPRIQDFFDLSGPGLSDYLSGSVSIDDIVQPTEFRKLDVIAPGIPQEDPINLFESARMEELIRCLRDRYDYVIIETPPIGYVADYFVMLKHFDISLFVVRYNYTNKNILGGINDLYAKNKIKNLYLLFNDVKFSAEYGYGYLSNSDGYYTQQSKKRLTGKPNKTKNPFS</sequence>
<reference evidence="20" key="1">
    <citation type="journal article" date="2023" name="Comput. Struct. Biotechnol. J.">
        <title>Discovery of a novel marine Bacteroidetes with a rich repertoire of carbohydrate-active enzymes.</title>
        <authorList>
            <person name="Chen B."/>
            <person name="Liu G."/>
            <person name="Chen Q."/>
            <person name="Wang H."/>
            <person name="Liu L."/>
            <person name="Tang K."/>
        </authorList>
    </citation>
    <scope>NUCLEOTIDE SEQUENCE</scope>
    <source>
        <strain evidence="20">TK19036</strain>
    </source>
</reference>
<evidence type="ECO:0000256" key="4">
    <source>
        <dbReference type="ARBA" id="ARBA00011903"/>
    </source>
</evidence>
<dbReference type="Gene3D" id="3.40.50.300">
    <property type="entry name" value="P-loop containing nucleotide triphosphate hydrolases"/>
    <property type="match status" value="1"/>
</dbReference>
<keyword evidence="16" id="KW-0175">Coiled coil</keyword>
<keyword evidence="5" id="KW-1003">Cell membrane</keyword>
<evidence type="ECO:0000256" key="14">
    <source>
        <dbReference type="ARBA" id="ARBA00023137"/>
    </source>
</evidence>
<evidence type="ECO:0000256" key="10">
    <source>
        <dbReference type="ARBA" id="ARBA00022777"/>
    </source>
</evidence>
<evidence type="ECO:0000256" key="6">
    <source>
        <dbReference type="ARBA" id="ARBA00022519"/>
    </source>
</evidence>
<name>A0AA49GM10_9BACT</name>
<accession>A0AA49GM10</accession>
<keyword evidence="7 20" id="KW-0808">Transferase</keyword>
<feature type="domain" description="Polysaccharide chain length determinant N-terminal" evidence="18">
    <location>
        <begin position="13"/>
        <end position="89"/>
    </location>
</feature>
<keyword evidence="9" id="KW-0547">Nucleotide-binding</keyword>
<dbReference type="GO" id="GO:0004715">
    <property type="term" value="F:non-membrane spanning protein tyrosine kinase activity"/>
    <property type="evidence" value="ECO:0007669"/>
    <property type="project" value="UniProtKB-EC"/>
</dbReference>
<comment type="similarity">
    <text evidence="3">Belongs to the etk/wzc family.</text>
</comment>
<dbReference type="GO" id="GO:0005524">
    <property type="term" value="F:ATP binding"/>
    <property type="evidence" value="ECO:0007669"/>
    <property type="project" value="UniProtKB-KW"/>
</dbReference>
<dbReference type="AlphaFoldDB" id="A0AA49GM10"/>
<protein>
    <recommendedName>
        <fullName evidence="4">non-specific protein-tyrosine kinase</fullName>
        <ecNumber evidence="4">2.7.10.2</ecNumber>
    </recommendedName>
</protein>
<dbReference type="PANTHER" id="PTHR32309">
    <property type="entry name" value="TYROSINE-PROTEIN KINASE"/>
    <property type="match status" value="1"/>
</dbReference>
<keyword evidence="6" id="KW-0997">Cell inner membrane</keyword>
<organism evidence="20">
    <name type="scientific">Roseihalotalea indica</name>
    <dbReference type="NCBI Taxonomy" id="2867963"/>
    <lineage>
        <taxon>Bacteria</taxon>
        <taxon>Pseudomonadati</taxon>
        <taxon>Bacteroidota</taxon>
        <taxon>Cytophagia</taxon>
        <taxon>Cytophagales</taxon>
        <taxon>Catalimonadaceae</taxon>
        <taxon>Roseihalotalea</taxon>
    </lineage>
</organism>
<evidence type="ECO:0000256" key="11">
    <source>
        <dbReference type="ARBA" id="ARBA00022840"/>
    </source>
</evidence>
<dbReference type="InterPro" id="IPR050445">
    <property type="entry name" value="Bact_polysacc_biosynth/exp"/>
</dbReference>
<reference evidence="20" key="2">
    <citation type="journal article" date="2024" name="Antonie Van Leeuwenhoek">
        <title>Roseihalotalea indica gen. nov., sp. nov., a halophilic Bacteroidetes from mesopelagic Southwest Indian Ocean with higher carbohydrate metabolic potential.</title>
        <authorList>
            <person name="Chen B."/>
            <person name="Zhang M."/>
            <person name="Lin D."/>
            <person name="Ye J."/>
            <person name="Tang K."/>
        </authorList>
    </citation>
    <scope>NUCLEOTIDE SEQUENCE</scope>
    <source>
        <strain evidence="20">TK19036</strain>
    </source>
</reference>
<evidence type="ECO:0000256" key="1">
    <source>
        <dbReference type="ARBA" id="ARBA00004429"/>
    </source>
</evidence>
<evidence type="ECO:0000256" key="12">
    <source>
        <dbReference type="ARBA" id="ARBA00022989"/>
    </source>
</evidence>
<evidence type="ECO:0000256" key="13">
    <source>
        <dbReference type="ARBA" id="ARBA00023136"/>
    </source>
</evidence>
<feature type="coiled-coil region" evidence="16">
    <location>
        <begin position="339"/>
        <end position="366"/>
    </location>
</feature>
<evidence type="ECO:0000313" key="20">
    <source>
        <dbReference type="EMBL" id="WKN34681.1"/>
    </source>
</evidence>
<dbReference type="CDD" id="cd05387">
    <property type="entry name" value="BY-kinase"/>
    <property type="match status" value="1"/>
</dbReference>
<dbReference type="InterPro" id="IPR005702">
    <property type="entry name" value="Wzc-like_C"/>
</dbReference>
<dbReference type="InterPro" id="IPR003856">
    <property type="entry name" value="LPS_length_determ_N"/>
</dbReference>
<gene>
    <name evidence="20" type="ORF">K4G66_20110</name>
</gene>
<comment type="catalytic activity">
    <reaction evidence="15">
        <text>L-tyrosyl-[protein] + ATP = O-phospho-L-tyrosyl-[protein] + ADP + H(+)</text>
        <dbReference type="Rhea" id="RHEA:10596"/>
        <dbReference type="Rhea" id="RHEA-COMP:10136"/>
        <dbReference type="Rhea" id="RHEA-COMP:20101"/>
        <dbReference type="ChEBI" id="CHEBI:15378"/>
        <dbReference type="ChEBI" id="CHEBI:30616"/>
        <dbReference type="ChEBI" id="CHEBI:46858"/>
        <dbReference type="ChEBI" id="CHEBI:61978"/>
        <dbReference type="ChEBI" id="CHEBI:456216"/>
        <dbReference type="EC" id="2.7.10.2"/>
    </reaction>
</comment>
<evidence type="ECO:0000256" key="7">
    <source>
        <dbReference type="ARBA" id="ARBA00022679"/>
    </source>
</evidence>
<comment type="subcellular location">
    <subcellularLocation>
        <location evidence="1">Cell inner membrane</location>
        <topology evidence="1">Multi-pass membrane protein</topology>
    </subcellularLocation>
</comment>
<evidence type="ECO:0000256" key="2">
    <source>
        <dbReference type="ARBA" id="ARBA00007316"/>
    </source>
</evidence>
<keyword evidence="11" id="KW-0067">ATP-binding</keyword>
<keyword evidence="13 17" id="KW-0472">Membrane</keyword>
<feature type="transmembrane region" description="Helical" evidence="17">
    <location>
        <begin position="27"/>
        <end position="47"/>
    </location>
</feature>
<dbReference type="GO" id="GO:0005886">
    <property type="term" value="C:plasma membrane"/>
    <property type="evidence" value="ECO:0007669"/>
    <property type="project" value="UniProtKB-SubCell"/>
</dbReference>
<evidence type="ECO:0000256" key="5">
    <source>
        <dbReference type="ARBA" id="ARBA00022475"/>
    </source>
</evidence>